<dbReference type="EMBL" id="CP095848">
    <property type="protein sequence ID" value="UPL48528.1"/>
    <property type="molecule type" value="Genomic_DNA"/>
</dbReference>
<accession>A0ABY4J978</accession>
<proteinExistence type="predicted"/>
<evidence type="ECO:0000313" key="2">
    <source>
        <dbReference type="Proteomes" id="UP000829647"/>
    </source>
</evidence>
<protein>
    <submittedName>
        <fullName evidence="1">Uncharacterized protein</fullName>
    </submittedName>
</protein>
<sequence>MPELLTFWNAVKNLLGPLGSIGKEVIKRFNQPKIACRMPLVLGNHLPAGDIPRDQGFSRGHRVEDEIRWQYEMTLTNNTLHTAYKLRLVEPESTHLEQIMDYTAPLEGHKSVTYAFTIIGAFDNSEEAGIAQFDYCPYEEFRIEYQNASGRRFYTLFKPNEFNVELRNVYGSVK</sequence>
<keyword evidence="2" id="KW-1185">Reference proteome</keyword>
<dbReference type="RefSeq" id="WP_247974936.1">
    <property type="nucleotide sequence ID" value="NZ_CP095848.1"/>
</dbReference>
<dbReference type="Proteomes" id="UP000829647">
    <property type="component" value="Chromosome"/>
</dbReference>
<gene>
    <name evidence="1" type="ORF">MWH26_15210</name>
</gene>
<organism evidence="1 2">
    <name type="scientific">Hymenobacter sublimis</name>
    <dbReference type="NCBI Taxonomy" id="2933777"/>
    <lineage>
        <taxon>Bacteria</taxon>
        <taxon>Pseudomonadati</taxon>
        <taxon>Bacteroidota</taxon>
        <taxon>Cytophagia</taxon>
        <taxon>Cytophagales</taxon>
        <taxon>Hymenobacteraceae</taxon>
        <taxon>Hymenobacter</taxon>
    </lineage>
</organism>
<evidence type="ECO:0000313" key="1">
    <source>
        <dbReference type="EMBL" id="UPL48528.1"/>
    </source>
</evidence>
<name>A0ABY4J978_9BACT</name>
<reference evidence="1 2" key="1">
    <citation type="submission" date="2022-04" db="EMBL/GenBank/DDBJ databases">
        <title>Hymenobacter sp. isolated from the air.</title>
        <authorList>
            <person name="Won M."/>
            <person name="Lee C.-M."/>
            <person name="Woen H.-Y."/>
            <person name="Kwon S.-W."/>
        </authorList>
    </citation>
    <scope>NUCLEOTIDE SEQUENCE [LARGE SCALE GENOMIC DNA]</scope>
    <source>
        <strain evidence="2">5516 S-25</strain>
    </source>
</reference>